<protein>
    <submittedName>
        <fullName evidence="1">Uncharacterized protein</fullName>
    </submittedName>
</protein>
<dbReference type="Proteomes" id="UP001583177">
    <property type="component" value="Unassembled WGS sequence"/>
</dbReference>
<dbReference type="InterPro" id="IPR023213">
    <property type="entry name" value="CAT-like_dom_sf"/>
</dbReference>
<accession>A0ABR3X621</accession>
<name>A0ABR3X621_9PEZI</name>
<dbReference type="EMBL" id="JAWRVE010000034">
    <property type="protein sequence ID" value="KAL1871069.1"/>
    <property type="molecule type" value="Genomic_DNA"/>
</dbReference>
<dbReference type="Gene3D" id="3.30.559.10">
    <property type="entry name" value="Chloramphenicol acetyltransferase-like domain"/>
    <property type="match status" value="1"/>
</dbReference>
<evidence type="ECO:0000313" key="2">
    <source>
        <dbReference type="Proteomes" id="UP001583177"/>
    </source>
</evidence>
<comment type="caution">
    <text evidence="1">The sequence shown here is derived from an EMBL/GenBank/DDBJ whole genome shotgun (WGS) entry which is preliminary data.</text>
</comment>
<evidence type="ECO:0000313" key="1">
    <source>
        <dbReference type="EMBL" id="KAL1871069.1"/>
    </source>
</evidence>
<keyword evidence="2" id="KW-1185">Reference proteome</keyword>
<reference evidence="1 2" key="1">
    <citation type="journal article" date="2024" name="IMA Fungus">
        <title>IMA Genome - F19 : A genome assembly and annotation guide to empower mycologists, including annotated draft genome sequences of Ceratocystis pirilliformis, Diaporthe australafricana, Fusarium ophioides, Paecilomyces lecythidis, and Sporothrix stenoceras.</title>
        <authorList>
            <person name="Aylward J."/>
            <person name="Wilson A.M."/>
            <person name="Visagie C.M."/>
            <person name="Spraker J."/>
            <person name="Barnes I."/>
            <person name="Buitendag C."/>
            <person name="Ceriani C."/>
            <person name="Del Mar Angel L."/>
            <person name="du Plessis D."/>
            <person name="Fuchs T."/>
            <person name="Gasser K."/>
            <person name="Kramer D."/>
            <person name="Li W."/>
            <person name="Munsamy K."/>
            <person name="Piso A."/>
            <person name="Price J.L."/>
            <person name="Sonnekus B."/>
            <person name="Thomas C."/>
            <person name="van der Nest A."/>
            <person name="van Dijk A."/>
            <person name="van Heerden A."/>
            <person name="van Vuuren N."/>
            <person name="Yilmaz N."/>
            <person name="Duong T.A."/>
            <person name="van der Merwe N.A."/>
            <person name="Wingfield M.J."/>
            <person name="Wingfield B.D."/>
        </authorList>
    </citation>
    <scope>NUCLEOTIDE SEQUENCE [LARGE SCALE GENOMIC DNA]</scope>
    <source>
        <strain evidence="1 2">CMW 18300</strain>
    </source>
</reference>
<sequence>MDSKTNSPLVMDQDEVTPVYAFDDTALNRIMPVCQVLRFPDIMDPEVLRTSLESLLEIGNWKKLRGRWRLDVSLSSLVRNRPHSPIGIVERIVDSTKTEIWPVLIPPEWPQSMSDLTDSKGDHPILGLHVMSFDDATIVVLNYSHVLMDGGGSSAFMEAWTNVVNGRQADVAPLPGAWSDPVDPIRQDINQNDAEPFVLQDRGIDMGDFLPDDKAAKVQDPLWDMSSPESRWRTICITSRAAELILMEAYDTMPSN</sequence>
<organism evidence="1 2">
    <name type="scientific">Diaporthe australafricana</name>
    <dbReference type="NCBI Taxonomy" id="127596"/>
    <lineage>
        <taxon>Eukaryota</taxon>
        <taxon>Fungi</taxon>
        <taxon>Dikarya</taxon>
        <taxon>Ascomycota</taxon>
        <taxon>Pezizomycotina</taxon>
        <taxon>Sordariomycetes</taxon>
        <taxon>Sordariomycetidae</taxon>
        <taxon>Diaporthales</taxon>
        <taxon>Diaporthaceae</taxon>
        <taxon>Diaporthe</taxon>
    </lineage>
</organism>
<proteinExistence type="predicted"/>
<gene>
    <name evidence="1" type="ORF">Daus18300_004814</name>
</gene>